<dbReference type="PANTHER" id="PTHR32322:SF9">
    <property type="entry name" value="AMINO-ACID METABOLITE EFFLUX PUMP-RELATED"/>
    <property type="match status" value="1"/>
</dbReference>
<name>A0ABY4E0W7_9NEIS</name>
<dbReference type="EMBL" id="CP091511">
    <property type="protein sequence ID" value="UOO89441.1"/>
    <property type="molecule type" value="Genomic_DNA"/>
</dbReference>
<keyword evidence="4 5" id="KW-0472">Membrane</keyword>
<gene>
    <name evidence="7" type="ORF">LVJ82_00195</name>
</gene>
<feature type="transmembrane region" description="Helical" evidence="5">
    <location>
        <begin position="265"/>
        <end position="283"/>
    </location>
</feature>
<evidence type="ECO:0000313" key="8">
    <source>
        <dbReference type="Proteomes" id="UP000832011"/>
    </source>
</evidence>
<dbReference type="SUPFAM" id="SSF103481">
    <property type="entry name" value="Multidrug resistance efflux transporter EmrE"/>
    <property type="match status" value="2"/>
</dbReference>
<reference evidence="7 8" key="1">
    <citation type="journal article" date="2022" name="Res Sq">
        <title>Evolution of multicellular longitudinally dividing oral cavity symbionts (Neisseriaceae).</title>
        <authorList>
            <person name="Nyongesa S."/>
            <person name="Weber P."/>
            <person name="Bernet E."/>
            <person name="Pullido F."/>
            <person name="Nieckarz M."/>
            <person name="Delaby M."/>
            <person name="Nieves C."/>
            <person name="Viehboeck T."/>
            <person name="Krause N."/>
            <person name="Rivera-Millot A."/>
            <person name="Nakamura A."/>
            <person name="Vischer N."/>
            <person name="VanNieuwenhze M."/>
            <person name="Brun Y."/>
            <person name="Cava F."/>
            <person name="Bulgheresi S."/>
            <person name="Veyrier F."/>
        </authorList>
    </citation>
    <scope>NUCLEOTIDE SEQUENCE [LARGE SCALE GENOMIC DNA]</scope>
    <source>
        <strain evidence="7 8">SN4</strain>
    </source>
</reference>
<feature type="transmembrane region" description="Helical" evidence="5">
    <location>
        <begin position="7"/>
        <end position="27"/>
    </location>
</feature>
<dbReference type="InterPro" id="IPR000620">
    <property type="entry name" value="EamA_dom"/>
</dbReference>
<evidence type="ECO:0000256" key="2">
    <source>
        <dbReference type="ARBA" id="ARBA00022692"/>
    </source>
</evidence>
<comment type="subcellular location">
    <subcellularLocation>
        <location evidence="1">Membrane</location>
        <topology evidence="1">Multi-pass membrane protein</topology>
    </subcellularLocation>
</comment>
<evidence type="ECO:0000256" key="5">
    <source>
        <dbReference type="SAM" id="Phobius"/>
    </source>
</evidence>
<feature type="transmembrane region" description="Helical" evidence="5">
    <location>
        <begin position="139"/>
        <end position="157"/>
    </location>
</feature>
<keyword evidence="3 5" id="KW-1133">Transmembrane helix</keyword>
<dbReference type="RefSeq" id="WP_058357132.1">
    <property type="nucleotide sequence ID" value="NZ_CABKVG010000010.1"/>
</dbReference>
<evidence type="ECO:0000259" key="6">
    <source>
        <dbReference type="Pfam" id="PF00892"/>
    </source>
</evidence>
<keyword evidence="8" id="KW-1185">Reference proteome</keyword>
<dbReference type="Pfam" id="PF00892">
    <property type="entry name" value="EamA"/>
    <property type="match status" value="2"/>
</dbReference>
<dbReference type="PANTHER" id="PTHR32322">
    <property type="entry name" value="INNER MEMBRANE TRANSPORTER"/>
    <property type="match status" value="1"/>
</dbReference>
<feature type="transmembrane region" description="Helical" evidence="5">
    <location>
        <begin position="115"/>
        <end position="133"/>
    </location>
</feature>
<proteinExistence type="predicted"/>
<organism evidence="7 8">
    <name type="scientific">Vitreoscilla massiliensis</name>
    <dbReference type="NCBI Taxonomy" id="1689272"/>
    <lineage>
        <taxon>Bacteria</taxon>
        <taxon>Pseudomonadati</taxon>
        <taxon>Pseudomonadota</taxon>
        <taxon>Betaproteobacteria</taxon>
        <taxon>Neisseriales</taxon>
        <taxon>Neisseriaceae</taxon>
        <taxon>Vitreoscilla</taxon>
    </lineage>
</organism>
<feature type="transmembrane region" description="Helical" evidence="5">
    <location>
        <begin position="169"/>
        <end position="189"/>
    </location>
</feature>
<feature type="transmembrane region" description="Helical" evidence="5">
    <location>
        <begin position="63"/>
        <end position="82"/>
    </location>
</feature>
<accession>A0ABY4E0W7</accession>
<protein>
    <submittedName>
        <fullName evidence="7">EamA family transporter</fullName>
    </submittedName>
</protein>
<sequence>MSGLDKAGALLVVVLWGLNFYFIHLGLLDTSPYLLGCLRFLCVLFPAIFFIKKPNVPWKWLILYGLFISFGQFSFLFGAIAAGMPTGLAAIILQSQAFFTIVIAACMIGERVKTYQILAMLIAGVGLGLIAFGQYQGQLPVLGVLLVLLAALSWAIGNITVKYVGAVNPLALVVWGNLICPLPFFIAAVSIDGWQATIEQLQHWSWGRIISLAYLSWVASIVGYGLWGKLMSKHSAASVAPLSLFVPAVALVVAFFVLHEPLNQWHIFGIAVLLIGLMVHLLLPSLRKTA</sequence>
<feature type="transmembrane region" description="Helical" evidence="5">
    <location>
        <begin position="209"/>
        <end position="227"/>
    </location>
</feature>
<keyword evidence="2 5" id="KW-0812">Transmembrane</keyword>
<feature type="transmembrane region" description="Helical" evidence="5">
    <location>
        <begin position="88"/>
        <end position="108"/>
    </location>
</feature>
<dbReference type="InterPro" id="IPR037185">
    <property type="entry name" value="EmrE-like"/>
</dbReference>
<dbReference type="InterPro" id="IPR050638">
    <property type="entry name" value="AA-Vitamin_Transporters"/>
</dbReference>
<feature type="transmembrane region" description="Helical" evidence="5">
    <location>
        <begin position="239"/>
        <end position="259"/>
    </location>
</feature>
<evidence type="ECO:0000313" key="7">
    <source>
        <dbReference type="EMBL" id="UOO89441.1"/>
    </source>
</evidence>
<feature type="domain" description="EamA" evidence="6">
    <location>
        <begin position="142"/>
        <end position="279"/>
    </location>
</feature>
<evidence type="ECO:0000256" key="4">
    <source>
        <dbReference type="ARBA" id="ARBA00023136"/>
    </source>
</evidence>
<feature type="domain" description="EamA" evidence="6">
    <location>
        <begin position="9"/>
        <end position="131"/>
    </location>
</feature>
<feature type="transmembrane region" description="Helical" evidence="5">
    <location>
        <begin position="33"/>
        <end position="51"/>
    </location>
</feature>
<evidence type="ECO:0000256" key="3">
    <source>
        <dbReference type="ARBA" id="ARBA00022989"/>
    </source>
</evidence>
<dbReference type="Proteomes" id="UP000832011">
    <property type="component" value="Chromosome"/>
</dbReference>
<evidence type="ECO:0000256" key="1">
    <source>
        <dbReference type="ARBA" id="ARBA00004141"/>
    </source>
</evidence>